<dbReference type="EMBL" id="KN822994">
    <property type="protein sequence ID" value="KIO28443.1"/>
    <property type="molecule type" value="Genomic_DNA"/>
</dbReference>
<evidence type="ECO:0000313" key="7">
    <source>
        <dbReference type="Proteomes" id="UP000054248"/>
    </source>
</evidence>
<dbReference type="PANTHER" id="PTHR28128:SF1">
    <property type="entry name" value="GOLGI APPARATUS MEMBRANE PROTEIN TVP15"/>
    <property type="match status" value="1"/>
</dbReference>
<name>A0A0C3L3X2_9AGAM</name>
<evidence type="ECO:0000256" key="1">
    <source>
        <dbReference type="ARBA" id="ARBA00004141"/>
    </source>
</evidence>
<keyword evidence="3 5" id="KW-1133">Transmembrane helix</keyword>
<accession>A0A0C3L3X2</accession>
<evidence type="ECO:0000256" key="4">
    <source>
        <dbReference type="ARBA" id="ARBA00023136"/>
    </source>
</evidence>
<evidence type="ECO:0000256" key="2">
    <source>
        <dbReference type="ARBA" id="ARBA00022692"/>
    </source>
</evidence>
<protein>
    <recommendedName>
        <fullName evidence="8">COPI associated</fullName>
    </recommendedName>
</protein>
<organism evidence="6 7">
    <name type="scientific">Tulasnella calospora MUT 4182</name>
    <dbReference type="NCBI Taxonomy" id="1051891"/>
    <lineage>
        <taxon>Eukaryota</taxon>
        <taxon>Fungi</taxon>
        <taxon>Dikarya</taxon>
        <taxon>Basidiomycota</taxon>
        <taxon>Agaricomycotina</taxon>
        <taxon>Agaricomycetes</taxon>
        <taxon>Cantharellales</taxon>
        <taxon>Tulasnellaceae</taxon>
        <taxon>Tulasnella</taxon>
    </lineage>
</organism>
<dbReference type="PANTHER" id="PTHR28128">
    <property type="entry name" value="GOLGI APPARATUS MEMBRANE PROTEIN TVP15"/>
    <property type="match status" value="1"/>
</dbReference>
<dbReference type="GO" id="GO:0000139">
    <property type="term" value="C:Golgi membrane"/>
    <property type="evidence" value="ECO:0007669"/>
    <property type="project" value="TreeGrafter"/>
</dbReference>
<feature type="transmembrane region" description="Helical" evidence="5">
    <location>
        <begin position="74"/>
        <end position="98"/>
    </location>
</feature>
<reference evidence="7" key="2">
    <citation type="submission" date="2015-01" db="EMBL/GenBank/DDBJ databases">
        <title>Evolutionary Origins and Diversification of the Mycorrhizal Mutualists.</title>
        <authorList>
            <consortium name="DOE Joint Genome Institute"/>
            <consortium name="Mycorrhizal Genomics Consortium"/>
            <person name="Kohler A."/>
            <person name="Kuo A."/>
            <person name="Nagy L.G."/>
            <person name="Floudas D."/>
            <person name="Copeland A."/>
            <person name="Barry K.W."/>
            <person name="Cichocki N."/>
            <person name="Veneault-Fourrey C."/>
            <person name="LaButti K."/>
            <person name="Lindquist E.A."/>
            <person name="Lipzen A."/>
            <person name="Lundell T."/>
            <person name="Morin E."/>
            <person name="Murat C."/>
            <person name="Riley R."/>
            <person name="Ohm R."/>
            <person name="Sun H."/>
            <person name="Tunlid A."/>
            <person name="Henrissat B."/>
            <person name="Grigoriev I.V."/>
            <person name="Hibbett D.S."/>
            <person name="Martin F."/>
        </authorList>
    </citation>
    <scope>NUCLEOTIDE SEQUENCE [LARGE SCALE GENOMIC DNA]</scope>
    <source>
        <strain evidence="7">MUT 4182</strain>
    </source>
</reference>
<sequence>MDQFNNILGNFAVVFKCANIIVGALMMTGAIFAITVESISSIISGVYTGVFAAIVIGLELYPLKSKQKKFLYRYAGFIYSLPGRGLFYILVGLLMGGYYPVQHILGAVVAVVGLAYIVLEIIDKPDLPPSMIPPYPDTGDLQESLPIFHTSREE</sequence>
<comment type="subcellular location">
    <subcellularLocation>
        <location evidence="1">Membrane</location>
        <topology evidence="1">Multi-pass membrane protein</topology>
    </subcellularLocation>
</comment>
<evidence type="ECO:0008006" key="8">
    <source>
        <dbReference type="Google" id="ProtNLM"/>
    </source>
</evidence>
<dbReference type="HOGENOM" id="CLU_120579_2_0_1"/>
<keyword evidence="7" id="KW-1185">Reference proteome</keyword>
<feature type="transmembrane region" description="Helical" evidence="5">
    <location>
        <begin position="104"/>
        <end position="122"/>
    </location>
</feature>
<dbReference type="InterPro" id="IPR013714">
    <property type="entry name" value="Golgi_TVP15"/>
</dbReference>
<evidence type="ECO:0000313" key="6">
    <source>
        <dbReference type="EMBL" id="KIO28443.1"/>
    </source>
</evidence>
<feature type="transmembrane region" description="Helical" evidence="5">
    <location>
        <begin position="42"/>
        <end position="62"/>
    </location>
</feature>
<gene>
    <name evidence="6" type="ORF">M407DRAFT_180921</name>
</gene>
<dbReference type="Proteomes" id="UP000054248">
    <property type="component" value="Unassembled WGS sequence"/>
</dbReference>
<proteinExistence type="predicted"/>
<dbReference type="AlphaFoldDB" id="A0A0C3L3X2"/>
<evidence type="ECO:0000256" key="5">
    <source>
        <dbReference type="SAM" id="Phobius"/>
    </source>
</evidence>
<dbReference type="OrthoDB" id="423534at2759"/>
<keyword evidence="2 5" id="KW-0812">Transmembrane</keyword>
<evidence type="ECO:0000256" key="3">
    <source>
        <dbReference type="ARBA" id="ARBA00022989"/>
    </source>
</evidence>
<dbReference type="Pfam" id="PF08507">
    <property type="entry name" value="COPI_assoc"/>
    <property type="match status" value="1"/>
</dbReference>
<dbReference type="GO" id="GO:0016192">
    <property type="term" value="P:vesicle-mediated transport"/>
    <property type="evidence" value="ECO:0007669"/>
    <property type="project" value="TreeGrafter"/>
</dbReference>
<reference evidence="6 7" key="1">
    <citation type="submission" date="2014-04" db="EMBL/GenBank/DDBJ databases">
        <authorList>
            <consortium name="DOE Joint Genome Institute"/>
            <person name="Kuo A."/>
            <person name="Girlanda M."/>
            <person name="Perotto S."/>
            <person name="Kohler A."/>
            <person name="Nagy L.G."/>
            <person name="Floudas D."/>
            <person name="Copeland A."/>
            <person name="Barry K.W."/>
            <person name="Cichocki N."/>
            <person name="Veneault-Fourrey C."/>
            <person name="LaButti K."/>
            <person name="Lindquist E.A."/>
            <person name="Lipzen A."/>
            <person name="Lundell T."/>
            <person name="Morin E."/>
            <person name="Murat C."/>
            <person name="Sun H."/>
            <person name="Tunlid A."/>
            <person name="Henrissat B."/>
            <person name="Grigoriev I.V."/>
            <person name="Hibbett D.S."/>
            <person name="Martin F."/>
            <person name="Nordberg H.P."/>
            <person name="Cantor M.N."/>
            <person name="Hua S.X."/>
        </authorList>
    </citation>
    <scope>NUCLEOTIDE SEQUENCE [LARGE SCALE GENOMIC DNA]</scope>
    <source>
        <strain evidence="6 7">MUT 4182</strain>
    </source>
</reference>
<keyword evidence="4 5" id="KW-0472">Membrane</keyword>
<feature type="transmembrane region" description="Helical" evidence="5">
    <location>
        <begin position="12"/>
        <end position="36"/>
    </location>
</feature>